<evidence type="ECO:0000256" key="3">
    <source>
        <dbReference type="ARBA" id="ARBA00023163"/>
    </source>
</evidence>
<name>R4N5S4_JATCU</name>
<evidence type="ECO:0000256" key="5">
    <source>
        <dbReference type="SAM" id="MobiDB-lite"/>
    </source>
</evidence>
<dbReference type="AlphaFoldDB" id="R4N5S4"/>
<dbReference type="PROSITE" id="PS51005">
    <property type="entry name" value="NAC"/>
    <property type="match status" value="1"/>
</dbReference>
<organism evidence="8">
    <name type="scientific">Jatropha curcas</name>
    <name type="common">Barbados nut</name>
    <dbReference type="NCBI Taxonomy" id="180498"/>
    <lineage>
        <taxon>Eukaryota</taxon>
        <taxon>Viridiplantae</taxon>
        <taxon>Streptophyta</taxon>
        <taxon>Embryophyta</taxon>
        <taxon>Tracheophyta</taxon>
        <taxon>Spermatophyta</taxon>
        <taxon>Magnoliopsida</taxon>
        <taxon>eudicotyledons</taxon>
        <taxon>Gunneridae</taxon>
        <taxon>Pentapetalae</taxon>
        <taxon>rosids</taxon>
        <taxon>fabids</taxon>
        <taxon>Malpighiales</taxon>
        <taxon>Euphorbiaceae</taxon>
        <taxon>Crotonoideae</taxon>
        <taxon>Jatropheae</taxon>
        <taxon>Jatropha</taxon>
    </lineage>
</organism>
<dbReference type="Pfam" id="PF02365">
    <property type="entry name" value="NAM"/>
    <property type="match status" value="1"/>
</dbReference>
<dbReference type="InterPro" id="IPR036093">
    <property type="entry name" value="NAC_dom_sf"/>
</dbReference>
<dbReference type="RefSeq" id="XP_012083079.1">
    <property type="nucleotide sequence ID" value="XM_012227689.3"/>
</dbReference>
<feature type="domain" description="NAC" evidence="7">
    <location>
        <begin position="3"/>
        <end position="153"/>
    </location>
</feature>
<dbReference type="SUPFAM" id="SSF101941">
    <property type="entry name" value="NAC domain"/>
    <property type="match status" value="1"/>
</dbReference>
<evidence type="ECO:0000256" key="4">
    <source>
        <dbReference type="ARBA" id="ARBA00023242"/>
    </source>
</evidence>
<reference evidence="8" key="1">
    <citation type="journal article" date="2015" name="PLoS ONE">
        <title>Genome-Wide Analysis of the NAC Gene Family in Physic Nut (Jatropha curcas L.).</title>
        <authorList>
            <person name="Wu Z."/>
            <person name="Xu X."/>
            <person name="Xiong W."/>
            <person name="Wu P."/>
            <person name="Chen Y."/>
            <person name="Li M."/>
            <person name="Wu G."/>
            <person name="Jiang H."/>
        </authorList>
    </citation>
    <scope>NUCLEOTIDE SEQUENCE</scope>
</reference>
<dbReference type="PANTHER" id="PTHR31744">
    <property type="entry name" value="PROTEIN CUP-SHAPED COTYLEDON 2-RELATED"/>
    <property type="match status" value="1"/>
</dbReference>
<keyword evidence="3" id="KW-0804">Transcription</keyword>
<dbReference type="Gene3D" id="2.170.150.80">
    <property type="entry name" value="NAC domain"/>
    <property type="match status" value="1"/>
</dbReference>
<keyword evidence="1" id="KW-0805">Transcription regulation</keyword>
<evidence type="ECO:0000259" key="7">
    <source>
        <dbReference type="PROSITE" id="PS51005"/>
    </source>
</evidence>
<dbReference type="InterPro" id="IPR003441">
    <property type="entry name" value="NAC-dom"/>
</dbReference>
<protein>
    <submittedName>
        <fullName evidence="8">NAC transcription factor 071</fullName>
    </submittedName>
</protein>
<evidence type="ECO:0000256" key="6">
    <source>
        <dbReference type="SAM" id="Phobius"/>
    </source>
</evidence>
<keyword evidence="6" id="KW-0472">Membrane</keyword>
<dbReference type="OrthoDB" id="849706at2759"/>
<evidence type="ECO:0000256" key="1">
    <source>
        <dbReference type="ARBA" id="ARBA00023015"/>
    </source>
</evidence>
<accession>R4N5S4</accession>
<dbReference type="GeneID" id="105642755"/>
<keyword evidence="4" id="KW-0539">Nucleus</keyword>
<evidence type="ECO:0000313" key="8">
    <source>
        <dbReference type="EMBL" id="AGL39727.1"/>
    </source>
</evidence>
<sequence length="533" mass="60205">MNGRVGYRFHPTDEELVDYFLKHKMDGYDFLVDDDIRLIDLYRYEPWELPRLAAGVSNDQVWYFFCKRELKYKNASRPRFNRSTDTGHWKPTGSENIVKAKGSNKTIGTKRTLVFYIRGAPREIKTNWVIHEYQPKSILPHQKDFVLCKLKEKGDGKADSSGSDQAESSRNNNRASDHHPVELSTPQEVNLELLLQSFITGNEKNFENPSAMQPQIRIEEQGISLDDIMFNDVFDNDSDVLSLQFDNNEPQVDLNQMADSFIVVPDEQSGEEFLYPISADSSNRQENASTHLNSSCSPQSMIGVYLDDINETDAGIAYGNSIPFGASSLNNGQTNSKAYRQTQRVQTITETLPPSTYIQSGKEKNHFHRDEILVMEASCSSADSKTGSSEEINSIGVANKESPIHTRTRTHQKTESGNITVKKELLGKMSARPEHKAREARKNDNALNLCRESKSTKENITAKTEKDQKYVNAKTNMKLRDNSVTGNKKTGTFIRMETSLLSQGSSPPSFYIFNVIIGLILLIAAIRELLILH</sequence>
<feature type="compositionally biased region" description="Polar residues" evidence="5">
    <location>
        <begin position="160"/>
        <end position="174"/>
    </location>
</feature>
<feature type="transmembrane region" description="Helical" evidence="6">
    <location>
        <begin position="510"/>
        <end position="530"/>
    </location>
</feature>
<dbReference type="GO" id="GO:0003677">
    <property type="term" value="F:DNA binding"/>
    <property type="evidence" value="ECO:0007669"/>
    <property type="project" value="UniProtKB-KW"/>
</dbReference>
<keyword evidence="6" id="KW-1133">Transmembrane helix</keyword>
<keyword evidence="6" id="KW-0812">Transmembrane</keyword>
<evidence type="ECO:0000256" key="2">
    <source>
        <dbReference type="ARBA" id="ARBA00023125"/>
    </source>
</evidence>
<proteinExistence type="predicted"/>
<dbReference type="GO" id="GO:0006355">
    <property type="term" value="P:regulation of DNA-templated transcription"/>
    <property type="evidence" value="ECO:0007669"/>
    <property type="project" value="InterPro"/>
</dbReference>
<feature type="region of interest" description="Disordered" evidence="5">
    <location>
        <begin position="154"/>
        <end position="186"/>
    </location>
</feature>
<dbReference type="EMBL" id="KC775349">
    <property type="protein sequence ID" value="AGL39727.1"/>
    <property type="molecule type" value="Genomic_DNA"/>
</dbReference>
<keyword evidence="2" id="KW-0238">DNA-binding</keyword>
<dbReference type="KEGG" id="jcu:105642755"/>